<keyword evidence="6" id="KW-0418">Kinase</keyword>
<dbReference type="SMART" id="SM00100">
    <property type="entry name" value="cNMP"/>
    <property type="match status" value="1"/>
</dbReference>
<dbReference type="Gene3D" id="2.60.120.10">
    <property type="entry name" value="Jelly Rolls"/>
    <property type="match status" value="1"/>
</dbReference>
<dbReference type="GO" id="GO:0003677">
    <property type="term" value="F:DNA binding"/>
    <property type="evidence" value="ECO:0007669"/>
    <property type="project" value="UniProtKB-KW"/>
</dbReference>
<feature type="domain" description="Cyclic nucleotide-binding" evidence="4">
    <location>
        <begin position="19"/>
        <end position="104"/>
    </location>
</feature>
<evidence type="ECO:0000256" key="1">
    <source>
        <dbReference type="ARBA" id="ARBA00023015"/>
    </source>
</evidence>
<name>A0A1H5RDR1_9PSEU</name>
<evidence type="ECO:0000313" key="6">
    <source>
        <dbReference type="EMBL" id="SEF36496.1"/>
    </source>
</evidence>
<evidence type="ECO:0000313" key="7">
    <source>
        <dbReference type="Proteomes" id="UP000198878"/>
    </source>
</evidence>
<dbReference type="CDD" id="cd00038">
    <property type="entry name" value="CAP_ED"/>
    <property type="match status" value="1"/>
</dbReference>
<dbReference type="PROSITE" id="PS50042">
    <property type="entry name" value="CNMP_BINDING_3"/>
    <property type="match status" value="1"/>
</dbReference>
<dbReference type="InterPro" id="IPR050397">
    <property type="entry name" value="Env_Response_Regulators"/>
</dbReference>
<sequence length="240" mass="26663">MRRGTVLSVSVEKWPSRSLLGRLSRRAREALLQLGTPIGYDAHQRIIRQGDSARHTLLVLEGLVKIVVDTERGRDVVLAVRGRGDLLGEMATLERRPRAAHVIACVPVKGRIIHSPDLGDFLERSPDACLAVARVLSERLRGSDRRGIDFMVCPAPVRVARALLEVTQRWGETVEVGRGLVIPLSQKDIASLAGTGLSSVEKAFRLLEEAGALDRRYRRVLVTDLSRLRRFGELPDEIPY</sequence>
<dbReference type="InterPro" id="IPR014710">
    <property type="entry name" value="RmlC-like_jellyroll"/>
</dbReference>
<gene>
    <name evidence="6" type="ORF">SAMN05421837_110251</name>
</gene>
<dbReference type="PANTHER" id="PTHR24567:SF74">
    <property type="entry name" value="HTH-TYPE TRANSCRIPTIONAL REGULATOR ARCR"/>
    <property type="match status" value="1"/>
</dbReference>
<proteinExistence type="predicted"/>
<protein>
    <submittedName>
        <fullName evidence="6">cAMP-binding domain of CRP or a regulatory subunit of cAMP-dependent protein kinases</fullName>
    </submittedName>
</protein>
<dbReference type="InterPro" id="IPR036390">
    <property type="entry name" value="WH_DNA-bd_sf"/>
</dbReference>
<dbReference type="InterPro" id="IPR000595">
    <property type="entry name" value="cNMP-bd_dom"/>
</dbReference>
<dbReference type="GO" id="GO:0016301">
    <property type="term" value="F:kinase activity"/>
    <property type="evidence" value="ECO:0007669"/>
    <property type="project" value="UniProtKB-KW"/>
</dbReference>
<dbReference type="Pfam" id="PF00027">
    <property type="entry name" value="cNMP_binding"/>
    <property type="match status" value="1"/>
</dbReference>
<dbReference type="AlphaFoldDB" id="A0A1H5RDR1"/>
<reference evidence="7" key="1">
    <citation type="submission" date="2016-10" db="EMBL/GenBank/DDBJ databases">
        <authorList>
            <person name="Varghese N."/>
            <person name="Submissions S."/>
        </authorList>
    </citation>
    <scope>NUCLEOTIDE SEQUENCE [LARGE SCALE GENOMIC DNA]</scope>
    <source>
        <strain evidence="7">DSM 44654</strain>
    </source>
</reference>
<dbReference type="InterPro" id="IPR012318">
    <property type="entry name" value="HTH_CRP"/>
</dbReference>
<dbReference type="GO" id="GO:0003700">
    <property type="term" value="F:DNA-binding transcription factor activity"/>
    <property type="evidence" value="ECO:0007669"/>
    <property type="project" value="TreeGrafter"/>
</dbReference>
<keyword evidence="6" id="KW-0808">Transferase</keyword>
<evidence type="ECO:0000256" key="2">
    <source>
        <dbReference type="ARBA" id="ARBA00023125"/>
    </source>
</evidence>
<feature type="domain" description="HTH crp-type" evidence="5">
    <location>
        <begin position="153"/>
        <end position="226"/>
    </location>
</feature>
<dbReference type="EMBL" id="FNUJ01000010">
    <property type="protein sequence ID" value="SEF36496.1"/>
    <property type="molecule type" value="Genomic_DNA"/>
</dbReference>
<keyword evidence="3" id="KW-0804">Transcription</keyword>
<evidence type="ECO:0000256" key="3">
    <source>
        <dbReference type="ARBA" id="ARBA00023163"/>
    </source>
</evidence>
<evidence type="ECO:0000259" key="4">
    <source>
        <dbReference type="PROSITE" id="PS50042"/>
    </source>
</evidence>
<dbReference type="SMART" id="SM00419">
    <property type="entry name" value="HTH_CRP"/>
    <property type="match status" value="1"/>
</dbReference>
<dbReference type="STRING" id="218821.SAMN05421837_110251"/>
<dbReference type="SUPFAM" id="SSF51206">
    <property type="entry name" value="cAMP-binding domain-like"/>
    <property type="match status" value="1"/>
</dbReference>
<accession>A0A1H5RDR1</accession>
<dbReference type="SUPFAM" id="SSF46785">
    <property type="entry name" value="Winged helix' DNA-binding domain"/>
    <property type="match status" value="1"/>
</dbReference>
<evidence type="ECO:0000259" key="5">
    <source>
        <dbReference type="PROSITE" id="PS51063"/>
    </source>
</evidence>
<keyword evidence="7" id="KW-1185">Reference proteome</keyword>
<dbReference type="GO" id="GO:0005829">
    <property type="term" value="C:cytosol"/>
    <property type="evidence" value="ECO:0007669"/>
    <property type="project" value="TreeGrafter"/>
</dbReference>
<dbReference type="PROSITE" id="PS51063">
    <property type="entry name" value="HTH_CRP_2"/>
    <property type="match status" value="1"/>
</dbReference>
<keyword evidence="2" id="KW-0238">DNA-binding</keyword>
<dbReference type="Proteomes" id="UP000198878">
    <property type="component" value="Unassembled WGS sequence"/>
</dbReference>
<dbReference type="Pfam" id="PF13545">
    <property type="entry name" value="HTH_Crp_2"/>
    <property type="match status" value="1"/>
</dbReference>
<organism evidence="6 7">
    <name type="scientific">Amycolatopsis pretoriensis</name>
    <dbReference type="NCBI Taxonomy" id="218821"/>
    <lineage>
        <taxon>Bacteria</taxon>
        <taxon>Bacillati</taxon>
        <taxon>Actinomycetota</taxon>
        <taxon>Actinomycetes</taxon>
        <taxon>Pseudonocardiales</taxon>
        <taxon>Pseudonocardiaceae</taxon>
        <taxon>Amycolatopsis</taxon>
    </lineage>
</organism>
<keyword evidence="1" id="KW-0805">Transcription regulation</keyword>
<dbReference type="PANTHER" id="PTHR24567">
    <property type="entry name" value="CRP FAMILY TRANSCRIPTIONAL REGULATORY PROTEIN"/>
    <property type="match status" value="1"/>
</dbReference>
<dbReference type="InterPro" id="IPR018490">
    <property type="entry name" value="cNMP-bd_dom_sf"/>
</dbReference>